<gene>
    <name evidence="2" type="ORF">S06H3_35221</name>
</gene>
<dbReference type="AlphaFoldDB" id="X1N358"/>
<evidence type="ECO:0000313" key="2">
    <source>
        <dbReference type="EMBL" id="GAI21305.1"/>
    </source>
</evidence>
<protein>
    <submittedName>
        <fullName evidence="2">Uncharacterized protein</fullName>
    </submittedName>
</protein>
<feature type="non-terminal residue" evidence="2">
    <location>
        <position position="106"/>
    </location>
</feature>
<comment type="caution">
    <text evidence="2">The sequence shown here is derived from an EMBL/GenBank/DDBJ whole genome shotgun (WGS) entry which is preliminary data.</text>
</comment>
<accession>X1N358</accession>
<name>X1N358_9ZZZZ</name>
<sequence length="106" mass="12816">MKRYWGTIIILLILLLFTQQVSYAQWRFNKFKSTYEELIKNYQFSKAVKLCEDALKDRRIIKDKKQRAEAEVLLDEAQRQHQIFNQLIERLTNVKVGRRGRELTKL</sequence>
<dbReference type="EMBL" id="BARV01021237">
    <property type="protein sequence ID" value="GAI21305.1"/>
    <property type="molecule type" value="Genomic_DNA"/>
</dbReference>
<proteinExistence type="predicted"/>
<reference evidence="2" key="1">
    <citation type="journal article" date="2014" name="Front. Microbiol.">
        <title>High frequency of phylogenetically diverse reductive dehalogenase-homologous genes in deep subseafloor sedimentary metagenomes.</title>
        <authorList>
            <person name="Kawai M."/>
            <person name="Futagami T."/>
            <person name="Toyoda A."/>
            <person name="Takaki Y."/>
            <person name="Nishi S."/>
            <person name="Hori S."/>
            <person name="Arai W."/>
            <person name="Tsubouchi T."/>
            <person name="Morono Y."/>
            <person name="Uchiyama I."/>
            <person name="Ito T."/>
            <person name="Fujiyama A."/>
            <person name="Inagaki F."/>
            <person name="Takami H."/>
        </authorList>
    </citation>
    <scope>NUCLEOTIDE SEQUENCE</scope>
    <source>
        <strain evidence="2">Expedition CK06-06</strain>
    </source>
</reference>
<evidence type="ECO:0000256" key="1">
    <source>
        <dbReference type="SAM" id="Coils"/>
    </source>
</evidence>
<keyword evidence="1" id="KW-0175">Coiled coil</keyword>
<feature type="coiled-coil region" evidence="1">
    <location>
        <begin position="51"/>
        <end position="94"/>
    </location>
</feature>
<organism evidence="2">
    <name type="scientific">marine sediment metagenome</name>
    <dbReference type="NCBI Taxonomy" id="412755"/>
    <lineage>
        <taxon>unclassified sequences</taxon>
        <taxon>metagenomes</taxon>
        <taxon>ecological metagenomes</taxon>
    </lineage>
</organism>